<keyword evidence="1" id="KW-1133">Transmembrane helix</keyword>
<accession>A0A4R0XMY8</accession>
<keyword evidence="3" id="KW-1185">Reference proteome</keyword>
<dbReference type="AlphaFoldDB" id="A0A4R0XMY8"/>
<reference evidence="2 3" key="1">
    <citation type="submission" date="2018-02" db="EMBL/GenBank/DDBJ databases">
        <title>Mycoplasma marinum and Mycoplasma todarodis sp. nov., moderately halophilic and psychrotolerant mycoplasmas isolated from cephalopods.</title>
        <authorList>
            <person name="Viver T."/>
        </authorList>
    </citation>
    <scope>NUCLEOTIDE SEQUENCE [LARGE SCALE GENOMIC DNA]</scope>
    <source>
        <strain evidence="2 3">5H</strain>
    </source>
</reference>
<sequence length="109" mass="12729">MSEQITKFRKLTKIFLGVEIFLLVLFQVMMIVFIAKVFPGIKLWIGIAIGVTGVYVFGWGIFTCTMLLRKVKDENFDRKIIKQVNIIVWISLNRSMWYLALKLKKIKQG</sequence>
<evidence type="ECO:0000313" key="3">
    <source>
        <dbReference type="Proteomes" id="UP000291072"/>
    </source>
</evidence>
<dbReference type="Proteomes" id="UP000291072">
    <property type="component" value="Unassembled WGS sequence"/>
</dbReference>
<dbReference type="RefSeq" id="WP_131613034.1">
    <property type="nucleotide sequence ID" value="NZ_PSZP01000001.1"/>
</dbReference>
<comment type="caution">
    <text evidence="2">The sequence shown here is derived from an EMBL/GenBank/DDBJ whole genome shotgun (WGS) entry which is preliminary data.</text>
</comment>
<feature type="transmembrane region" description="Helical" evidence="1">
    <location>
        <begin position="12"/>
        <end position="35"/>
    </location>
</feature>
<organism evidence="2 3">
    <name type="scientific">Mycoplasma todarodis</name>
    <dbReference type="NCBI Taxonomy" id="1937191"/>
    <lineage>
        <taxon>Bacteria</taxon>
        <taxon>Bacillati</taxon>
        <taxon>Mycoplasmatota</taxon>
        <taxon>Mollicutes</taxon>
        <taxon>Mycoplasmataceae</taxon>
        <taxon>Mycoplasma</taxon>
    </lineage>
</organism>
<name>A0A4R0XMY8_9MOLU</name>
<gene>
    <name evidence="2" type="ORF">C4B25_00100</name>
</gene>
<proteinExistence type="predicted"/>
<feature type="transmembrane region" description="Helical" evidence="1">
    <location>
        <begin position="41"/>
        <end position="68"/>
    </location>
</feature>
<keyword evidence="1" id="KW-0472">Membrane</keyword>
<dbReference type="EMBL" id="PSZP01000001">
    <property type="protein sequence ID" value="TCG12081.1"/>
    <property type="molecule type" value="Genomic_DNA"/>
</dbReference>
<evidence type="ECO:0000256" key="1">
    <source>
        <dbReference type="SAM" id="Phobius"/>
    </source>
</evidence>
<protein>
    <submittedName>
        <fullName evidence="2">Uncharacterized protein</fullName>
    </submittedName>
</protein>
<evidence type="ECO:0000313" key="2">
    <source>
        <dbReference type="EMBL" id="TCG12081.1"/>
    </source>
</evidence>
<keyword evidence="1" id="KW-0812">Transmembrane</keyword>